<gene>
    <name evidence="2" type="ORF">ABID24_001199</name>
</gene>
<protein>
    <submittedName>
        <fullName evidence="2">Acyl-CoA reductase-like NAD-dependent aldehyde dehydrogenase</fullName>
    </submittedName>
</protein>
<dbReference type="Proteomes" id="UP001549106">
    <property type="component" value="Unassembled WGS sequence"/>
</dbReference>
<name>A0ABV2M0I4_9FIRM</name>
<organism evidence="2 3">
    <name type="scientific">Blautia caecimuris</name>
    <dbReference type="NCBI Taxonomy" id="1796615"/>
    <lineage>
        <taxon>Bacteria</taxon>
        <taxon>Bacillati</taxon>
        <taxon>Bacillota</taxon>
        <taxon>Clostridia</taxon>
        <taxon>Lachnospirales</taxon>
        <taxon>Lachnospiraceae</taxon>
        <taxon>Blautia</taxon>
    </lineage>
</organism>
<keyword evidence="3" id="KW-1185">Reference proteome</keyword>
<accession>A0ABV2M0I4</accession>
<dbReference type="EMBL" id="JBEPMJ010000006">
    <property type="protein sequence ID" value="MET3749964.1"/>
    <property type="molecule type" value="Genomic_DNA"/>
</dbReference>
<feature type="coiled-coil region" evidence="1">
    <location>
        <begin position="14"/>
        <end position="68"/>
    </location>
</feature>
<reference evidence="2 3" key="1">
    <citation type="submission" date="2024-06" db="EMBL/GenBank/DDBJ databases">
        <title>Genomic Encyclopedia of Type Strains, Phase IV (KMG-IV): sequencing the most valuable type-strain genomes for metagenomic binning, comparative biology and taxonomic classification.</title>
        <authorList>
            <person name="Goeker M."/>
        </authorList>
    </citation>
    <scope>NUCLEOTIDE SEQUENCE [LARGE SCALE GENOMIC DNA]</scope>
    <source>
        <strain evidence="2 3">DSM 29492</strain>
    </source>
</reference>
<dbReference type="RefSeq" id="WP_022068582.1">
    <property type="nucleotide sequence ID" value="NZ_BAABXN010000001.1"/>
</dbReference>
<comment type="caution">
    <text evidence="2">The sequence shown here is derived from an EMBL/GenBank/DDBJ whole genome shotgun (WGS) entry which is preliminary data.</text>
</comment>
<evidence type="ECO:0000313" key="2">
    <source>
        <dbReference type="EMBL" id="MET3749964.1"/>
    </source>
</evidence>
<evidence type="ECO:0000313" key="3">
    <source>
        <dbReference type="Proteomes" id="UP001549106"/>
    </source>
</evidence>
<proteinExistence type="predicted"/>
<keyword evidence="1" id="KW-0175">Coiled coil</keyword>
<evidence type="ECO:0000256" key="1">
    <source>
        <dbReference type="SAM" id="Coils"/>
    </source>
</evidence>
<sequence length="70" mass="7534">MGKLINLNGDADKNKTLQKILEQLDTLKDELAELLSASEDTDTDSAGMDALTEALDALEDAAELIDEVLD</sequence>